<name>A0A2W5NMR0_9SPHN</name>
<gene>
    <name evidence="1" type="ORF">DI555_19715</name>
</gene>
<keyword evidence="1" id="KW-0282">Flagellum</keyword>
<comment type="caution">
    <text evidence="1">The sequence shown here is derived from an EMBL/GenBank/DDBJ whole genome shotgun (WGS) entry which is preliminary data.</text>
</comment>
<keyword evidence="1" id="KW-0966">Cell projection</keyword>
<dbReference type="EMBL" id="QFPX01000021">
    <property type="protein sequence ID" value="PZQ52045.1"/>
    <property type="molecule type" value="Genomic_DNA"/>
</dbReference>
<dbReference type="AlphaFoldDB" id="A0A2W5NMR0"/>
<dbReference type="Proteomes" id="UP000249082">
    <property type="component" value="Unassembled WGS sequence"/>
</dbReference>
<organism evidence="1 2">
    <name type="scientific">Novosphingobium pentaromativorans</name>
    <dbReference type="NCBI Taxonomy" id="205844"/>
    <lineage>
        <taxon>Bacteria</taxon>
        <taxon>Pseudomonadati</taxon>
        <taxon>Pseudomonadota</taxon>
        <taxon>Alphaproteobacteria</taxon>
        <taxon>Sphingomonadales</taxon>
        <taxon>Sphingomonadaceae</taxon>
        <taxon>Novosphingobium</taxon>
    </lineage>
</organism>
<dbReference type="SUPFAM" id="SSF140566">
    <property type="entry name" value="FlgN-like"/>
    <property type="match status" value="1"/>
</dbReference>
<dbReference type="InterPro" id="IPR036679">
    <property type="entry name" value="FlgN-like_sf"/>
</dbReference>
<evidence type="ECO:0000313" key="2">
    <source>
        <dbReference type="Proteomes" id="UP000249082"/>
    </source>
</evidence>
<proteinExistence type="predicted"/>
<protein>
    <submittedName>
        <fullName evidence="1">Flagellar biosynthesis protein FlgN</fullName>
    </submittedName>
</protein>
<reference evidence="1 2" key="1">
    <citation type="submission" date="2017-08" db="EMBL/GenBank/DDBJ databases">
        <title>Infants hospitalized years apart are colonized by the same room-sourced microbial strains.</title>
        <authorList>
            <person name="Brooks B."/>
            <person name="Olm M.R."/>
            <person name="Firek B.A."/>
            <person name="Baker R."/>
            <person name="Thomas B.C."/>
            <person name="Morowitz M.J."/>
            <person name="Banfield J.F."/>
        </authorList>
    </citation>
    <scope>NUCLEOTIDE SEQUENCE [LARGE SCALE GENOMIC DNA]</scope>
    <source>
        <strain evidence="1">S2_005_002_R2_33</strain>
    </source>
</reference>
<keyword evidence="1" id="KW-0969">Cilium</keyword>
<evidence type="ECO:0000313" key="1">
    <source>
        <dbReference type="EMBL" id="PZQ52045.1"/>
    </source>
</evidence>
<dbReference type="GO" id="GO:0044780">
    <property type="term" value="P:bacterial-type flagellum assembly"/>
    <property type="evidence" value="ECO:0007669"/>
    <property type="project" value="InterPro"/>
</dbReference>
<accession>A0A2W5NMR0</accession>
<sequence>MPNELIEIMTSLSMVMREETERLEGRERALDLAELAAAKTRLVGSLEEVLARRNRLDPEWTEQMDDETRERLAEALGELRAASMVNSALLERQIELSMEMMGAIANEAKRLSGNRTYTYSPRGDIARLDLTTPISFNTEY</sequence>